<sequence length="178" mass="21015">MMYCPNEPNRPRYESKIEKLAAENTKFRNRTVTEKDSSDQDLNLQAQIDKLQTDVNRLNEVDFCNHKLNLTNKHLEQENIDLKHLATTNTMLKGEMAGLKLTIQRLENEAVKNIQTTSNKRKRLDVELWTITCHHMLFNGKTWLIIDSEIFEIWYRSNRRILINPFSCLFNFSLAICQ</sequence>
<evidence type="ECO:0000313" key="1">
    <source>
        <dbReference type="EMBL" id="TEY61343.1"/>
    </source>
</evidence>
<name>A0A4Y8D1Q7_9HELO</name>
<proteinExistence type="predicted"/>
<dbReference type="EMBL" id="PHWZ01000170">
    <property type="protein sequence ID" value="TEY61343.1"/>
    <property type="molecule type" value="Genomic_DNA"/>
</dbReference>
<organism evidence="1 2">
    <name type="scientific">Botryotinia calthae</name>
    <dbReference type="NCBI Taxonomy" id="38488"/>
    <lineage>
        <taxon>Eukaryota</taxon>
        <taxon>Fungi</taxon>
        <taxon>Dikarya</taxon>
        <taxon>Ascomycota</taxon>
        <taxon>Pezizomycotina</taxon>
        <taxon>Leotiomycetes</taxon>
        <taxon>Helotiales</taxon>
        <taxon>Sclerotiniaceae</taxon>
        <taxon>Botryotinia</taxon>
    </lineage>
</organism>
<comment type="caution">
    <text evidence="1">The sequence shown here is derived from an EMBL/GenBank/DDBJ whole genome shotgun (WGS) entry which is preliminary data.</text>
</comment>
<keyword evidence="2" id="KW-1185">Reference proteome</keyword>
<reference evidence="1 2" key="1">
    <citation type="submission" date="2017-11" db="EMBL/GenBank/DDBJ databases">
        <title>Comparative genomics of Botrytis spp.</title>
        <authorList>
            <person name="Valero-Jimenez C.A."/>
            <person name="Tapia P."/>
            <person name="Veloso J."/>
            <person name="Silva-Moreno E."/>
            <person name="Staats M."/>
            <person name="Valdes J.H."/>
            <person name="Van Kan J.A.L."/>
        </authorList>
    </citation>
    <scope>NUCLEOTIDE SEQUENCE [LARGE SCALE GENOMIC DNA]</scope>
    <source>
        <strain evidence="1 2">MUCL2830</strain>
    </source>
</reference>
<evidence type="ECO:0000313" key="2">
    <source>
        <dbReference type="Proteomes" id="UP000297299"/>
    </source>
</evidence>
<accession>A0A4Y8D1Q7</accession>
<dbReference type="AlphaFoldDB" id="A0A4Y8D1Q7"/>
<gene>
    <name evidence="1" type="ORF">BOTCAL_0170g00090</name>
</gene>
<protein>
    <submittedName>
        <fullName evidence="1">Uncharacterized protein</fullName>
    </submittedName>
</protein>
<dbReference type="Proteomes" id="UP000297299">
    <property type="component" value="Unassembled WGS sequence"/>
</dbReference>